<dbReference type="EMBL" id="JAWLKA010000022">
    <property type="protein sequence ID" value="MDV6284994.1"/>
    <property type="molecule type" value="Genomic_DNA"/>
</dbReference>
<dbReference type="RefSeq" id="WP_317570666.1">
    <property type="nucleotide sequence ID" value="NZ_JAWLKA010000022.1"/>
</dbReference>
<comment type="caution">
    <text evidence="1">The sequence shown here is derived from an EMBL/GenBank/DDBJ whole genome shotgun (WGS) entry which is preliminary data.</text>
</comment>
<proteinExistence type="predicted"/>
<reference evidence="1 2" key="1">
    <citation type="submission" date="2023-10" db="EMBL/GenBank/DDBJ databases">
        <title>Development of a sustainable strategy for remediation of hydrocarbon-contaminated territories based on the waste exchange concept.</title>
        <authorList>
            <person name="Krivoruchko A."/>
        </authorList>
    </citation>
    <scope>NUCLEOTIDE SEQUENCE [LARGE SCALE GENOMIC DNA]</scope>
    <source>
        <strain evidence="1 2">IEGM 60</strain>
    </source>
</reference>
<protein>
    <submittedName>
        <fullName evidence="1">Uncharacterized protein</fullName>
    </submittedName>
</protein>
<gene>
    <name evidence="1" type="ORF">R3Q59_31415</name>
</gene>
<evidence type="ECO:0000313" key="1">
    <source>
        <dbReference type="EMBL" id="MDV6284994.1"/>
    </source>
</evidence>
<keyword evidence="2" id="KW-1185">Reference proteome</keyword>
<organism evidence="1 2">
    <name type="scientific">Rhodococcus jostii</name>
    <dbReference type="NCBI Taxonomy" id="132919"/>
    <lineage>
        <taxon>Bacteria</taxon>
        <taxon>Bacillati</taxon>
        <taxon>Actinomycetota</taxon>
        <taxon>Actinomycetes</taxon>
        <taxon>Mycobacteriales</taxon>
        <taxon>Nocardiaceae</taxon>
        <taxon>Rhodococcus</taxon>
    </lineage>
</organism>
<sequence>MSELVTVDDLSDTPRSEIAAEALALLDAQVGLLVHASTDGSKQPTENDRQYKQNRRRFLRLMATLKLKDPIPYENLGVWNGLWKSLPTWAARRRHVNDLVANSRTALEGIKNSVSLVVPETEAAATWRDVDTRVAELARALERAESTDDLQDVGRRSREILIDAAKILADPDLVPAGEEEPKAGDAKSWLKFFIDRYAAGSSQERMRTFIRSTWDLAQRVTHGNIDRTETYAAAQATVLIVRVLQDLEAREP</sequence>
<name>A0ABU4CN62_RHOJO</name>
<dbReference type="Proteomes" id="UP001185737">
    <property type="component" value="Unassembled WGS sequence"/>
</dbReference>
<accession>A0ABU4CN62</accession>
<evidence type="ECO:0000313" key="2">
    <source>
        <dbReference type="Proteomes" id="UP001185737"/>
    </source>
</evidence>